<feature type="region of interest" description="Disordered" evidence="1">
    <location>
        <begin position="62"/>
        <end position="81"/>
    </location>
</feature>
<dbReference type="Proteomes" id="UP001230504">
    <property type="component" value="Unassembled WGS sequence"/>
</dbReference>
<dbReference type="EMBL" id="JAHLJV010000089">
    <property type="protein sequence ID" value="KAK1573612.1"/>
    <property type="molecule type" value="Genomic_DNA"/>
</dbReference>
<proteinExistence type="predicted"/>
<keyword evidence="3" id="KW-1185">Reference proteome</keyword>
<dbReference type="PROSITE" id="PS51257">
    <property type="entry name" value="PROKAR_LIPOPROTEIN"/>
    <property type="match status" value="1"/>
</dbReference>
<evidence type="ECO:0000313" key="2">
    <source>
        <dbReference type="EMBL" id="KAK1573612.1"/>
    </source>
</evidence>
<reference evidence="2" key="1">
    <citation type="submission" date="2021-06" db="EMBL/GenBank/DDBJ databases">
        <title>Comparative genomics, transcriptomics and evolutionary studies reveal genomic signatures of adaptation to plant cell wall in hemibiotrophic fungi.</title>
        <authorList>
            <consortium name="DOE Joint Genome Institute"/>
            <person name="Baroncelli R."/>
            <person name="Diaz J.F."/>
            <person name="Benocci T."/>
            <person name="Peng M."/>
            <person name="Battaglia E."/>
            <person name="Haridas S."/>
            <person name="Andreopoulos W."/>
            <person name="Labutti K."/>
            <person name="Pangilinan J."/>
            <person name="Floch G.L."/>
            <person name="Makela M.R."/>
            <person name="Henrissat B."/>
            <person name="Grigoriev I.V."/>
            <person name="Crouch J.A."/>
            <person name="De Vries R.P."/>
            <person name="Sukno S.A."/>
            <person name="Thon M.R."/>
        </authorList>
    </citation>
    <scope>NUCLEOTIDE SEQUENCE</scope>
    <source>
        <strain evidence="2">CBS 125086</strain>
    </source>
</reference>
<protein>
    <submittedName>
        <fullName evidence="2">Uncharacterized protein</fullName>
    </submittedName>
</protein>
<accession>A0AAD8UZF9</accession>
<evidence type="ECO:0000256" key="1">
    <source>
        <dbReference type="SAM" id="MobiDB-lite"/>
    </source>
</evidence>
<dbReference type="RefSeq" id="XP_060409209.1">
    <property type="nucleotide sequence ID" value="XM_060553034.1"/>
</dbReference>
<organism evidence="2 3">
    <name type="scientific">Colletotrichum navitas</name>
    <dbReference type="NCBI Taxonomy" id="681940"/>
    <lineage>
        <taxon>Eukaryota</taxon>
        <taxon>Fungi</taxon>
        <taxon>Dikarya</taxon>
        <taxon>Ascomycota</taxon>
        <taxon>Pezizomycotina</taxon>
        <taxon>Sordariomycetes</taxon>
        <taxon>Hypocreomycetidae</taxon>
        <taxon>Glomerellales</taxon>
        <taxon>Glomerellaceae</taxon>
        <taxon>Colletotrichum</taxon>
        <taxon>Colletotrichum graminicola species complex</taxon>
    </lineage>
</organism>
<gene>
    <name evidence="2" type="ORF">LY79DRAFT_401846</name>
</gene>
<name>A0AAD8UZF9_9PEZI</name>
<dbReference type="AlphaFoldDB" id="A0AAD8UZF9"/>
<comment type="caution">
    <text evidence="2">The sequence shown here is derived from an EMBL/GenBank/DDBJ whole genome shotgun (WGS) entry which is preliminary data.</text>
</comment>
<evidence type="ECO:0000313" key="3">
    <source>
        <dbReference type="Proteomes" id="UP001230504"/>
    </source>
</evidence>
<sequence length="81" mass="8671">MLTKHLIYINIIVGATAHGLIACHHKTDVVATGIERLASTCKQPGTAIRYWRLLRQMEAPKHARGARVLPEGGAAAPSSSS</sequence>
<dbReference type="GeneID" id="85437274"/>